<dbReference type="GO" id="GO:0033281">
    <property type="term" value="C:TAT protein transport complex"/>
    <property type="evidence" value="ECO:0007669"/>
    <property type="project" value="UniProtKB-UniRule"/>
</dbReference>
<dbReference type="GO" id="GO:0043953">
    <property type="term" value="P:protein transport by the Tat complex"/>
    <property type="evidence" value="ECO:0007669"/>
    <property type="project" value="UniProtKB-UniRule"/>
</dbReference>
<evidence type="ECO:0000256" key="10">
    <source>
        <dbReference type="SAM" id="MobiDB-lite"/>
    </source>
</evidence>
<keyword evidence="2 9" id="KW-0813">Transport</keyword>
<evidence type="ECO:0000256" key="2">
    <source>
        <dbReference type="ARBA" id="ARBA00022448"/>
    </source>
</evidence>
<sequence length="266" mass="26677">MLDLGWGEILVIAIVLILVVGPKDLPRVLRTFGRTMTKLRSMAGEFRSQFDEALKEAELDDVRKTVNDARSLNPARELRDALNPLKQAGDDLRSDINKAMRDKPTVAQKDPSAPAPGSDAANPAPASTPPAVVAASSSSAASGAAASTSSTSASSAAAVAKPDAVAKPVAAAKQVAPAKSTTSAKPAASASAAPKSTAGIAKPEAVSATTVGAPPSSVRKPAATKTPRAKPASSAGAVNPKPNQASADKPAAAPRARQAAKKTGEA</sequence>
<dbReference type="InterPro" id="IPR003369">
    <property type="entry name" value="TatA/B/E"/>
</dbReference>
<comment type="function">
    <text evidence="9">Part of the twin-arginine translocation (Tat) system that transports large folded proteins containing a characteristic twin-arginine motif in their signal peptide across membranes. Together with TatC, TatB is part of a receptor directly interacting with Tat signal peptides. TatB may form an oligomeric binding site that transiently accommodates folded Tat precursor proteins before their translocation.</text>
</comment>
<keyword evidence="5 9" id="KW-0653">Protein transport</keyword>
<feature type="region of interest" description="Disordered" evidence="10">
    <location>
        <begin position="167"/>
        <end position="266"/>
    </location>
</feature>
<feature type="compositionally biased region" description="Low complexity" evidence="10">
    <location>
        <begin position="167"/>
        <end position="198"/>
    </location>
</feature>
<feature type="transmembrane region" description="Helical" evidence="11">
    <location>
        <begin position="6"/>
        <end position="25"/>
    </location>
</feature>
<evidence type="ECO:0000256" key="7">
    <source>
        <dbReference type="ARBA" id="ARBA00023010"/>
    </source>
</evidence>
<reference evidence="12 13" key="1">
    <citation type="submission" date="2018-09" db="EMBL/GenBank/DDBJ databases">
        <title>Marinorhizobium profundi gen. nov., sp. nov., isolated from a deep-sea sediment sample from the New Britain Trench and proposal of Marinorhizobiaceae fam. nov. in the order Rhizobiales of the class Alphaproteobacteria.</title>
        <authorList>
            <person name="Cao J."/>
        </authorList>
    </citation>
    <scope>NUCLEOTIDE SEQUENCE [LARGE SCALE GENOMIC DNA]</scope>
    <source>
        <strain evidence="12 13">WS11</strain>
    </source>
</reference>
<evidence type="ECO:0000256" key="6">
    <source>
        <dbReference type="ARBA" id="ARBA00022989"/>
    </source>
</evidence>
<name>A0A3S9B5J5_9HYPH</name>
<comment type="subunit">
    <text evidence="9">The Tat system comprises two distinct complexes: a TatABC complex, containing multiple copies of TatA, TatB and TatC subunits, and a separate TatA complex, containing only TatA subunits. Substrates initially bind to the TatABC complex, which probably triggers association of the separate TatA complex to form the active translocon.</text>
</comment>
<comment type="subcellular location">
    <subcellularLocation>
        <location evidence="9">Cell membrane</location>
        <topology evidence="9">Single-pass membrane protein</topology>
    </subcellularLocation>
    <subcellularLocation>
        <location evidence="1">Membrane</location>
        <topology evidence="1">Single-pass membrane protein</topology>
    </subcellularLocation>
</comment>
<dbReference type="OrthoDB" id="7206969at2"/>
<evidence type="ECO:0000313" key="13">
    <source>
        <dbReference type="Proteomes" id="UP000268192"/>
    </source>
</evidence>
<feature type="region of interest" description="Disordered" evidence="10">
    <location>
        <begin position="102"/>
        <end position="132"/>
    </location>
</feature>
<keyword evidence="8 9" id="KW-0472">Membrane</keyword>
<dbReference type="Pfam" id="PF02416">
    <property type="entry name" value="TatA_B_E"/>
    <property type="match status" value="1"/>
</dbReference>
<dbReference type="RefSeq" id="WP_126010516.1">
    <property type="nucleotide sequence ID" value="NZ_CP032509.1"/>
</dbReference>
<dbReference type="PANTHER" id="PTHR33162:SF1">
    <property type="entry name" value="SEC-INDEPENDENT PROTEIN TRANSLOCASE PROTEIN TATA, CHLOROPLASTIC"/>
    <property type="match status" value="1"/>
</dbReference>
<feature type="compositionally biased region" description="Low complexity" evidence="10">
    <location>
        <begin position="244"/>
        <end position="257"/>
    </location>
</feature>
<proteinExistence type="inferred from homology"/>
<dbReference type="KEGG" id="abaw:D5400_13735"/>
<evidence type="ECO:0000256" key="3">
    <source>
        <dbReference type="ARBA" id="ARBA00022475"/>
    </source>
</evidence>
<dbReference type="GO" id="GO:0008320">
    <property type="term" value="F:protein transmembrane transporter activity"/>
    <property type="evidence" value="ECO:0007669"/>
    <property type="project" value="UniProtKB-UniRule"/>
</dbReference>
<keyword evidence="13" id="KW-1185">Reference proteome</keyword>
<comment type="similarity">
    <text evidence="9">Belongs to the TatB family.</text>
</comment>
<evidence type="ECO:0000256" key="8">
    <source>
        <dbReference type="ARBA" id="ARBA00023136"/>
    </source>
</evidence>
<gene>
    <name evidence="9 12" type="primary">tatB</name>
    <name evidence="12" type="ORF">D5400_13735</name>
</gene>
<dbReference type="PANTHER" id="PTHR33162">
    <property type="entry name" value="SEC-INDEPENDENT PROTEIN TRANSLOCASE PROTEIN TATA, CHLOROPLASTIC"/>
    <property type="match status" value="1"/>
</dbReference>
<evidence type="ECO:0000256" key="5">
    <source>
        <dbReference type="ARBA" id="ARBA00022927"/>
    </source>
</evidence>
<keyword evidence="3 9" id="KW-1003">Cell membrane</keyword>
<feature type="compositionally biased region" description="Low complexity" evidence="10">
    <location>
        <begin position="111"/>
        <end position="132"/>
    </location>
</feature>
<dbReference type="Proteomes" id="UP000268192">
    <property type="component" value="Chromosome"/>
</dbReference>
<dbReference type="HAMAP" id="MF_00237">
    <property type="entry name" value="TatB"/>
    <property type="match status" value="1"/>
</dbReference>
<protein>
    <recommendedName>
        <fullName evidence="9">Sec-independent protein translocase protein TatB</fullName>
    </recommendedName>
</protein>
<evidence type="ECO:0000256" key="11">
    <source>
        <dbReference type="SAM" id="Phobius"/>
    </source>
</evidence>
<dbReference type="EMBL" id="CP032509">
    <property type="protein sequence ID" value="AZN72196.1"/>
    <property type="molecule type" value="Genomic_DNA"/>
</dbReference>
<evidence type="ECO:0000256" key="4">
    <source>
        <dbReference type="ARBA" id="ARBA00022692"/>
    </source>
</evidence>
<evidence type="ECO:0000313" key="12">
    <source>
        <dbReference type="EMBL" id="AZN72196.1"/>
    </source>
</evidence>
<organism evidence="12 13">
    <name type="scientific">Georhizobium profundi</name>
    <dbReference type="NCBI Taxonomy" id="2341112"/>
    <lineage>
        <taxon>Bacteria</taxon>
        <taxon>Pseudomonadati</taxon>
        <taxon>Pseudomonadota</taxon>
        <taxon>Alphaproteobacteria</taxon>
        <taxon>Hyphomicrobiales</taxon>
        <taxon>Rhizobiaceae</taxon>
        <taxon>Georhizobium</taxon>
    </lineage>
</organism>
<keyword evidence="7 9" id="KW-0811">Translocation</keyword>
<keyword evidence="6 9" id="KW-1133">Transmembrane helix</keyword>
<dbReference type="AlphaFoldDB" id="A0A3S9B5J5"/>
<dbReference type="Gene3D" id="1.20.5.3310">
    <property type="match status" value="1"/>
</dbReference>
<dbReference type="InterPro" id="IPR018448">
    <property type="entry name" value="TatB"/>
</dbReference>
<dbReference type="NCBIfam" id="TIGR01410">
    <property type="entry name" value="tatB"/>
    <property type="match status" value="1"/>
</dbReference>
<keyword evidence="4 9" id="KW-0812">Transmembrane</keyword>
<feature type="compositionally biased region" description="Low complexity" evidence="10">
    <location>
        <begin position="219"/>
        <end position="232"/>
    </location>
</feature>
<evidence type="ECO:0000256" key="9">
    <source>
        <dbReference type="HAMAP-Rule" id="MF_00237"/>
    </source>
</evidence>
<accession>A0A3S9B5J5</accession>
<evidence type="ECO:0000256" key="1">
    <source>
        <dbReference type="ARBA" id="ARBA00004167"/>
    </source>
</evidence>
<dbReference type="PRINTS" id="PR01506">
    <property type="entry name" value="TATBPROTEIN"/>
</dbReference>